<dbReference type="Pfam" id="PF07508">
    <property type="entry name" value="Recombinase"/>
    <property type="match status" value="1"/>
</dbReference>
<dbReference type="EMBL" id="MN577573">
    <property type="protein sequence ID" value="QGT51076.1"/>
    <property type="molecule type" value="Genomic_DNA"/>
</dbReference>
<feature type="domain" description="Recombinase" evidence="3">
    <location>
        <begin position="163"/>
        <end position="307"/>
    </location>
</feature>
<reference evidence="4" key="1">
    <citation type="journal article" date="2020" name="J. ISSAAS">
        <title>Lactobacilli and other gastrointestinal microbiota of Peromyscus leucopus, reservoir host for agents of Lyme disease and other zoonoses in North America.</title>
        <authorList>
            <person name="Milovic A."/>
            <person name="Bassam K."/>
            <person name="Shao H."/>
            <person name="Chatzistamou I."/>
            <person name="Tufts D.M."/>
            <person name="Diuk-Wasser M."/>
            <person name="Barbour A.G."/>
        </authorList>
    </citation>
    <scope>NUCLEOTIDE SEQUENCE</scope>
    <source>
        <strain evidence="4">LL40</strain>
    </source>
</reference>
<dbReference type="InterPro" id="IPR036162">
    <property type="entry name" value="Resolvase-like_N_sf"/>
</dbReference>
<dbReference type="InterPro" id="IPR038109">
    <property type="entry name" value="DNA_bind_recomb_sf"/>
</dbReference>
<organism evidence="4">
    <name type="scientific">uncultured Bacillota bacterium</name>
    <dbReference type="NCBI Taxonomy" id="344338"/>
    <lineage>
        <taxon>Bacteria</taxon>
        <taxon>Bacillati</taxon>
        <taxon>Bacillota</taxon>
        <taxon>environmental samples</taxon>
    </lineage>
</organism>
<evidence type="ECO:0000259" key="3">
    <source>
        <dbReference type="PROSITE" id="PS51737"/>
    </source>
</evidence>
<dbReference type="GO" id="GO:0000150">
    <property type="term" value="F:DNA strand exchange activity"/>
    <property type="evidence" value="ECO:0007669"/>
    <property type="project" value="InterPro"/>
</dbReference>
<dbReference type="PROSITE" id="PS51736">
    <property type="entry name" value="RECOMBINASES_3"/>
    <property type="match status" value="1"/>
</dbReference>
<dbReference type="AlphaFoldDB" id="A0A650EN70"/>
<dbReference type="Gene3D" id="3.90.1750.20">
    <property type="entry name" value="Putative Large Serine Recombinase, Chain B, Domain 2"/>
    <property type="match status" value="1"/>
</dbReference>
<dbReference type="InterPro" id="IPR025827">
    <property type="entry name" value="Zn_ribbon_recom_dom"/>
</dbReference>
<evidence type="ECO:0000313" key="4">
    <source>
        <dbReference type="EMBL" id="QGT51076.1"/>
    </source>
</evidence>
<gene>
    <name evidence="4" type="ORF">Firmicute1046_1520</name>
</gene>
<dbReference type="InterPro" id="IPR025378">
    <property type="entry name" value="DUF4368"/>
</dbReference>
<evidence type="ECO:0000256" key="1">
    <source>
        <dbReference type="SAM" id="Coils"/>
    </source>
</evidence>
<sequence length="517" mass="60331">MKVAIYCRLSEEDRNKQFETDDSNSIQNQKAMLLQYAMEQGWELYNIYSDDDYAGADRKRPEFNRLLQDAEQKKFNIVLCKTQSRFTRELELVEKYIHGLFPIWGIRFVSIVDNADTDNKGNKKSRQINGLVNEWYLEDMSENIKSVLTNRRQNGFHIGAFALYGYKKDPDNKGHLIIDEEAAEVVREVFTLFSQGYGKTTIARMLNDRGIPNPTEYKRLKGLRYQQPKSKQSTLWKYFAISNMLTNEIYIGNMVQGKYGSISYKTKQNKPRPREQWYVVEGTHEPIIDMDLWNRVQSMIKERAKPFSVGTIGLFAKKAKCANCGYVMRSHKSKGKHYLQCANKHVSKDACAGSFISVDRLEKMVIGELARLSDEYLDKDELERNIEFANNIEEQKKRLLSDMAIYKKKIEEYSKCIRDTYVDKAKGIITESDFIALTKDFTADKERLERTVADGEKQLSELEEKLKSGDNRREIIEQYTNLEHLNRETVETLIDYVSVGKRIPKTRDVPIEIHWNF</sequence>
<dbReference type="Pfam" id="PF14287">
    <property type="entry name" value="DUF4368"/>
    <property type="match status" value="1"/>
</dbReference>
<name>A0A650EN70_9FIRM</name>
<dbReference type="PROSITE" id="PS51737">
    <property type="entry name" value="RECOMBINASE_DNA_BIND"/>
    <property type="match status" value="1"/>
</dbReference>
<dbReference type="InterPro" id="IPR006119">
    <property type="entry name" value="Resolv_N"/>
</dbReference>
<keyword evidence="1" id="KW-0175">Coiled coil</keyword>
<dbReference type="SUPFAM" id="SSF53041">
    <property type="entry name" value="Resolvase-like"/>
    <property type="match status" value="1"/>
</dbReference>
<dbReference type="GO" id="GO:0003677">
    <property type="term" value="F:DNA binding"/>
    <property type="evidence" value="ECO:0007669"/>
    <property type="project" value="InterPro"/>
</dbReference>
<dbReference type="InterPro" id="IPR050639">
    <property type="entry name" value="SSR_resolvase"/>
</dbReference>
<accession>A0A650EN70</accession>
<dbReference type="Pfam" id="PF13408">
    <property type="entry name" value="Zn_ribbon_recom"/>
    <property type="match status" value="1"/>
</dbReference>
<feature type="coiled-coil region" evidence="1">
    <location>
        <begin position="445"/>
        <end position="472"/>
    </location>
</feature>
<dbReference type="PANTHER" id="PTHR30461:SF23">
    <property type="entry name" value="DNA RECOMBINASE-RELATED"/>
    <property type="match status" value="1"/>
</dbReference>
<proteinExistence type="predicted"/>
<dbReference type="SMART" id="SM00857">
    <property type="entry name" value="Resolvase"/>
    <property type="match status" value="1"/>
</dbReference>
<dbReference type="InterPro" id="IPR011109">
    <property type="entry name" value="DNA_bind_recombinase_dom"/>
</dbReference>
<evidence type="ECO:0000259" key="2">
    <source>
        <dbReference type="PROSITE" id="PS51736"/>
    </source>
</evidence>
<dbReference type="Gene3D" id="3.40.50.1390">
    <property type="entry name" value="Resolvase, N-terminal catalytic domain"/>
    <property type="match status" value="1"/>
</dbReference>
<dbReference type="PANTHER" id="PTHR30461">
    <property type="entry name" value="DNA-INVERTASE FROM LAMBDOID PROPHAGE"/>
    <property type="match status" value="1"/>
</dbReference>
<feature type="domain" description="Resolvase/invertase-type recombinase catalytic" evidence="2">
    <location>
        <begin position="2"/>
        <end position="155"/>
    </location>
</feature>
<dbReference type="Pfam" id="PF00239">
    <property type="entry name" value="Resolvase"/>
    <property type="match status" value="1"/>
</dbReference>
<protein>
    <submittedName>
        <fullName evidence="4">Resolvase</fullName>
    </submittedName>
</protein>
<feature type="coiled-coil region" evidence="1">
    <location>
        <begin position="379"/>
        <end position="409"/>
    </location>
</feature>